<sequence>MTHVRQPLASYARPVALIGALAAALSGCAGAPASDAPAGAASSGPASAPPSASAEPSALGEVELEVSGEGEAELALTLNGEETLAETAGLPWTHTIAVTEDLLPLEWELTVSGSTGDVVAEAFFDGEPLTSSAGSPGSDITLSGSVGD</sequence>
<comment type="caution">
    <text evidence="3">The sequence shown here is derived from an EMBL/GenBank/DDBJ whole genome shotgun (WGS) entry which is preliminary data.</text>
</comment>
<dbReference type="PROSITE" id="PS51257">
    <property type="entry name" value="PROKAR_LIPOPROTEIN"/>
    <property type="match status" value="1"/>
</dbReference>
<feature type="compositionally biased region" description="Low complexity" evidence="1">
    <location>
        <begin position="33"/>
        <end position="61"/>
    </location>
</feature>
<feature type="signal peptide" evidence="2">
    <location>
        <begin position="1"/>
        <end position="31"/>
    </location>
</feature>
<dbReference type="RefSeq" id="WP_106240129.1">
    <property type="nucleotide sequence ID" value="NZ_PVZC01000001.1"/>
</dbReference>
<feature type="region of interest" description="Disordered" evidence="1">
    <location>
        <begin position="33"/>
        <end position="66"/>
    </location>
</feature>
<dbReference type="EMBL" id="PVZC01000001">
    <property type="protein sequence ID" value="PRY02476.1"/>
    <property type="molecule type" value="Genomic_DNA"/>
</dbReference>
<dbReference type="AlphaFoldDB" id="A0A2T0QEW1"/>
<feature type="compositionally biased region" description="Polar residues" evidence="1">
    <location>
        <begin position="129"/>
        <end position="148"/>
    </location>
</feature>
<organism evidence="3 4">
    <name type="scientific">Allonocardiopsis opalescens</name>
    <dbReference type="NCBI Taxonomy" id="1144618"/>
    <lineage>
        <taxon>Bacteria</taxon>
        <taxon>Bacillati</taxon>
        <taxon>Actinomycetota</taxon>
        <taxon>Actinomycetes</taxon>
        <taxon>Streptosporangiales</taxon>
        <taxon>Allonocardiopsis</taxon>
    </lineage>
</organism>
<evidence type="ECO:0000256" key="2">
    <source>
        <dbReference type="SAM" id="SignalP"/>
    </source>
</evidence>
<evidence type="ECO:0000313" key="3">
    <source>
        <dbReference type="EMBL" id="PRY02476.1"/>
    </source>
</evidence>
<feature type="chain" id="PRO_5039159655" evidence="2">
    <location>
        <begin position="32"/>
        <end position="148"/>
    </location>
</feature>
<keyword evidence="2" id="KW-0732">Signal</keyword>
<accession>A0A2T0QEW1</accession>
<name>A0A2T0QEW1_9ACTN</name>
<evidence type="ECO:0000313" key="4">
    <source>
        <dbReference type="Proteomes" id="UP000237846"/>
    </source>
</evidence>
<keyword evidence="4" id="KW-1185">Reference proteome</keyword>
<protein>
    <submittedName>
        <fullName evidence="3">Uncharacterized protein</fullName>
    </submittedName>
</protein>
<dbReference type="Proteomes" id="UP000237846">
    <property type="component" value="Unassembled WGS sequence"/>
</dbReference>
<evidence type="ECO:0000256" key="1">
    <source>
        <dbReference type="SAM" id="MobiDB-lite"/>
    </source>
</evidence>
<proteinExistence type="predicted"/>
<feature type="region of interest" description="Disordered" evidence="1">
    <location>
        <begin position="127"/>
        <end position="148"/>
    </location>
</feature>
<gene>
    <name evidence="3" type="ORF">CLV72_1011078</name>
</gene>
<reference evidence="3 4" key="1">
    <citation type="submission" date="2018-03" db="EMBL/GenBank/DDBJ databases">
        <title>Genomic Encyclopedia of Archaeal and Bacterial Type Strains, Phase II (KMG-II): from individual species to whole genera.</title>
        <authorList>
            <person name="Goeker M."/>
        </authorList>
    </citation>
    <scope>NUCLEOTIDE SEQUENCE [LARGE SCALE GENOMIC DNA]</scope>
    <source>
        <strain evidence="3 4">DSM 45601</strain>
    </source>
</reference>